<dbReference type="InterPro" id="IPR029021">
    <property type="entry name" value="Prot-tyrosine_phosphatase-like"/>
</dbReference>
<evidence type="ECO:0000313" key="4">
    <source>
        <dbReference type="Proteomes" id="UP000005237"/>
    </source>
</evidence>
<dbReference type="EnsemblMetazoa" id="CJA39638a.1">
    <property type="protein sequence ID" value="CJA39638a.1"/>
    <property type="gene ID" value="WBGene00215485"/>
</dbReference>
<reference evidence="4" key="1">
    <citation type="submission" date="2010-08" db="EMBL/GenBank/DDBJ databases">
        <authorList>
            <consortium name="Caenorhabditis japonica Sequencing Consortium"/>
            <person name="Wilson R.K."/>
        </authorList>
    </citation>
    <scope>NUCLEOTIDE SEQUENCE [LARGE SCALE GENOMIC DNA]</scope>
    <source>
        <strain evidence="4">DF5081</strain>
    </source>
</reference>
<dbReference type="GO" id="GO:0004725">
    <property type="term" value="F:protein tyrosine phosphatase activity"/>
    <property type="evidence" value="ECO:0007669"/>
    <property type="project" value="InterPro"/>
</dbReference>
<dbReference type="Gene3D" id="3.90.190.10">
    <property type="entry name" value="Protein tyrosine phosphatase superfamily"/>
    <property type="match status" value="1"/>
</dbReference>
<dbReference type="InterPro" id="IPR003595">
    <property type="entry name" value="Tyr_Pase_cat"/>
</dbReference>
<dbReference type="CDD" id="cd00047">
    <property type="entry name" value="PTPc"/>
    <property type="match status" value="1"/>
</dbReference>
<organism evidence="3 4">
    <name type="scientific">Caenorhabditis japonica</name>
    <dbReference type="NCBI Taxonomy" id="281687"/>
    <lineage>
        <taxon>Eukaryota</taxon>
        <taxon>Metazoa</taxon>
        <taxon>Ecdysozoa</taxon>
        <taxon>Nematoda</taxon>
        <taxon>Chromadorea</taxon>
        <taxon>Rhabditida</taxon>
        <taxon>Rhabditina</taxon>
        <taxon>Rhabditomorpha</taxon>
        <taxon>Rhabditoidea</taxon>
        <taxon>Rhabditidae</taxon>
        <taxon>Peloderinae</taxon>
        <taxon>Caenorhabditis</taxon>
    </lineage>
</organism>
<protein>
    <recommendedName>
        <fullName evidence="5">Tyrosine-protein phosphatase domain-containing protein</fullName>
    </recommendedName>
</protein>
<accession>A0A8R1ITS3</accession>
<dbReference type="InterPro" id="IPR000242">
    <property type="entry name" value="PTP_cat"/>
</dbReference>
<dbReference type="PROSITE" id="PS50055">
    <property type="entry name" value="TYR_PHOSPHATASE_PTP"/>
    <property type="match status" value="1"/>
</dbReference>
<dbReference type="PANTHER" id="PTHR23219:SF13">
    <property type="entry name" value="TYROSINE-PROTEIN PHOSPHATASE DOMAIN-CONTAINING PROTEIN"/>
    <property type="match status" value="1"/>
</dbReference>
<keyword evidence="4" id="KW-1185">Reference proteome</keyword>
<evidence type="ECO:0000259" key="2">
    <source>
        <dbReference type="PROSITE" id="PS50056"/>
    </source>
</evidence>
<evidence type="ECO:0000313" key="3">
    <source>
        <dbReference type="EnsemblMetazoa" id="CJA39638a.1"/>
    </source>
</evidence>
<evidence type="ECO:0000259" key="1">
    <source>
        <dbReference type="PROSITE" id="PS50055"/>
    </source>
</evidence>
<reference evidence="3" key="2">
    <citation type="submission" date="2022-06" db="UniProtKB">
        <authorList>
            <consortium name="EnsemblMetazoa"/>
        </authorList>
    </citation>
    <scope>IDENTIFICATION</scope>
    <source>
        <strain evidence="3">DF5081</strain>
    </source>
</reference>
<dbReference type="PRINTS" id="PR00700">
    <property type="entry name" value="PRTYPHPHTASE"/>
</dbReference>
<dbReference type="SUPFAM" id="SSF52799">
    <property type="entry name" value="(Phosphotyrosine protein) phosphatases II"/>
    <property type="match status" value="1"/>
</dbReference>
<feature type="domain" description="Tyrosine-protein phosphatase" evidence="1">
    <location>
        <begin position="11"/>
        <end position="241"/>
    </location>
</feature>
<dbReference type="SMART" id="SM00404">
    <property type="entry name" value="PTPc_motif"/>
    <property type="match status" value="1"/>
</dbReference>
<dbReference type="Pfam" id="PF00102">
    <property type="entry name" value="Y_phosphatase"/>
    <property type="match status" value="1"/>
</dbReference>
<dbReference type="AlphaFoldDB" id="A0A8R1ITS3"/>
<name>A0A8R1ITS3_CAEJA</name>
<feature type="domain" description="Tyrosine specific protein phosphatases" evidence="2">
    <location>
        <begin position="163"/>
        <end position="232"/>
    </location>
</feature>
<dbReference type="Proteomes" id="UP000005237">
    <property type="component" value="Unassembled WGS sequence"/>
</dbReference>
<sequence length="275" mass="31177">MERDCQMWKKNFTKNQSDTFPILDATLVKIQNAPDDYVNLSSIKVPHVIHPVLMGQIPKKGCEEDFWKATFQENVVVVYVLVSGGETDKVQFFPNEAGGFIYHGNMFVNIRKVDKMDDERTRFTIEILPNGMSNSNILDVYVHTGWEPFAVPVKYANTTRSVVDMMNFVKSSNGTEKLMILSQNGSGRAGFFVSLGAAFCCLNDLLEPNIVEIVKTIRLQRPHSVASLKQYASLYLCLIYYIKKKCIIPEALKAKLEDVTKALETVIREDLSIMF</sequence>
<dbReference type="PANTHER" id="PTHR23219">
    <property type="entry name" value="TYROSINE-PROTEIN PHOSPHATASE C15H7.3-RELATED"/>
    <property type="match status" value="1"/>
</dbReference>
<proteinExistence type="predicted"/>
<dbReference type="InterPro" id="IPR000387">
    <property type="entry name" value="Tyr_Pase_dom"/>
</dbReference>
<dbReference type="PROSITE" id="PS50056">
    <property type="entry name" value="TYR_PHOSPHATASE_2"/>
    <property type="match status" value="1"/>
</dbReference>
<evidence type="ECO:0008006" key="5">
    <source>
        <dbReference type="Google" id="ProtNLM"/>
    </source>
</evidence>
<dbReference type="SMART" id="SM00194">
    <property type="entry name" value="PTPc"/>
    <property type="match status" value="1"/>
</dbReference>